<dbReference type="NCBIfam" id="NF006691">
    <property type="entry name" value="PRK09239.1"/>
    <property type="match status" value="1"/>
</dbReference>
<dbReference type="AlphaFoldDB" id="A0A918G8B2"/>
<dbReference type="NCBIfam" id="TIGR01795">
    <property type="entry name" value="CM_mono_cladeE"/>
    <property type="match status" value="1"/>
</dbReference>
<dbReference type="Proteomes" id="UP000653493">
    <property type="component" value="Unassembled WGS sequence"/>
</dbReference>
<dbReference type="InterPro" id="IPR002701">
    <property type="entry name" value="CM_II_prokaryot"/>
</dbReference>
<dbReference type="GO" id="GO:0046417">
    <property type="term" value="P:chorismate metabolic process"/>
    <property type="evidence" value="ECO:0007669"/>
    <property type="project" value="InterPro"/>
</dbReference>
<dbReference type="Pfam" id="PF01817">
    <property type="entry name" value="CM_2"/>
    <property type="match status" value="1"/>
</dbReference>
<dbReference type="GO" id="GO:0009697">
    <property type="term" value="P:salicylic acid biosynthetic process"/>
    <property type="evidence" value="ECO:0007669"/>
    <property type="project" value="TreeGrafter"/>
</dbReference>
<gene>
    <name evidence="3" type="ORF">GCM10010238_08830</name>
</gene>
<reference evidence="3" key="2">
    <citation type="submission" date="2020-09" db="EMBL/GenBank/DDBJ databases">
        <authorList>
            <person name="Sun Q."/>
            <person name="Ohkuma M."/>
        </authorList>
    </citation>
    <scope>NUCLEOTIDE SEQUENCE</scope>
    <source>
        <strain evidence="3">JCM 4234</strain>
    </source>
</reference>
<evidence type="ECO:0000259" key="2">
    <source>
        <dbReference type="PROSITE" id="PS51168"/>
    </source>
</evidence>
<evidence type="ECO:0000256" key="1">
    <source>
        <dbReference type="ARBA" id="ARBA00023235"/>
    </source>
</evidence>
<keyword evidence="1" id="KW-0413">Isomerase</keyword>
<keyword evidence="4" id="KW-1185">Reference proteome</keyword>
<reference evidence="3" key="1">
    <citation type="journal article" date="2014" name="Int. J. Syst. Evol. Microbiol.">
        <title>Complete genome sequence of Corynebacterium casei LMG S-19264T (=DSM 44701T), isolated from a smear-ripened cheese.</title>
        <authorList>
            <consortium name="US DOE Joint Genome Institute (JGI-PGF)"/>
            <person name="Walter F."/>
            <person name="Albersmeier A."/>
            <person name="Kalinowski J."/>
            <person name="Ruckert C."/>
        </authorList>
    </citation>
    <scope>NUCLEOTIDE SEQUENCE</scope>
    <source>
        <strain evidence="3">JCM 4234</strain>
    </source>
</reference>
<organism evidence="3 4">
    <name type="scientific">Streptomyces griseoviridis</name>
    <dbReference type="NCBI Taxonomy" id="45398"/>
    <lineage>
        <taxon>Bacteria</taxon>
        <taxon>Bacillati</taxon>
        <taxon>Actinomycetota</taxon>
        <taxon>Actinomycetes</taxon>
        <taxon>Kitasatosporales</taxon>
        <taxon>Streptomycetaceae</taxon>
        <taxon>Streptomyces</taxon>
    </lineage>
</organism>
<protein>
    <submittedName>
        <fullName evidence="3">Chorismate mutase</fullName>
    </submittedName>
</protein>
<feature type="domain" description="Chorismate mutase" evidence="2">
    <location>
        <begin position="13"/>
        <end position="104"/>
    </location>
</feature>
<dbReference type="InterPro" id="IPR036263">
    <property type="entry name" value="Chorismate_II_sf"/>
</dbReference>
<dbReference type="SUPFAM" id="SSF48600">
    <property type="entry name" value="Chorismate mutase II"/>
    <property type="match status" value="1"/>
</dbReference>
<dbReference type="GO" id="GO:0004106">
    <property type="term" value="F:chorismate mutase activity"/>
    <property type="evidence" value="ECO:0007669"/>
    <property type="project" value="InterPro"/>
</dbReference>
<dbReference type="InterPro" id="IPR010951">
    <property type="entry name" value="CM_bact"/>
</dbReference>
<dbReference type="InterPro" id="IPR051331">
    <property type="entry name" value="Chorismate_mutase-related"/>
</dbReference>
<accession>A0A918G8B2</accession>
<dbReference type="PANTHER" id="PTHR38041:SF1">
    <property type="entry name" value="CHORISMATE MUTASE"/>
    <property type="match status" value="1"/>
</dbReference>
<name>A0A918G8B2_STRGD</name>
<dbReference type="Gene3D" id="1.20.59.10">
    <property type="entry name" value="Chorismate mutase"/>
    <property type="match status" value="1"/>
</dbReference>
<dbReference type="InterPro" id="IPR036979">
    <property type="entry name" value="CM_dom_sf"/>
</dbReference>
<dbReference type="PROSITE" id="PS51168">
    <property type="entry name" value="CHORISMATE_MUT_2"/>
    <property type="match status" value="1"/>
</dbReference>
<sequence>MTTSNTRTDTVDPAVREELDRLRDSIDNIDAAVVHMLAERFKCTQQVGHLKARHRLPPADPAREAQQIARLRDLATSAKLDPAFAEKFLNFIIAEVIHHHERIAEDTGGGTAPAPGRSGH</sequence>
<evidence type="ECO:0000313" key="3">
    <source>
        <dbReference type="EMBL" id="GGS22609.1"/>
    </source>
</evidence>
<dbReference type="EMBL" id="BMSL01000001">
    <property type="protein sequence ID" value="GGS22609.1"/>
    <property type="molecule type" value="Genomic_DNA"/>
</dbReference>
<proteinExistence type="predicted"/>
<comment type="caution">
    <text evidence="3">The sequence shown here is derived from an EMBL/GenBank/DDBJ whole genome shotgun (WGS) entry which is preliminary data.</text>
</comment>
<evidence type="ECO:0000313" key="4">
    <source>
        <dbReference type="Proteomes" id="UP000653493"/>
    </source>
</evidence>
<dbReference type="SMART" id="SM00830">
    <property type="entry name" value="CM_2"/>
    <property type="match status" value="1"/>
</dbReference>
<dbReference type="PANTHER" id="PTHR38041">
    <property type="entry name" value="CHORISMATE MUTASE"/>
    <property type="match status" value="1"/>
</dbReference>